<keyword evidence="5" id="KW-0899">Viral immunoevasion</keyword>
<protein>
    <recommendedName>
        <fullName evidence="9">Cytosine-specific methyltransferase</fullName>
        <ecNumber evidence="9">2.1.1.37</ecNumber>
    </recommendedName>
</protein>
<feature type="active site" evidence="7">
    <location>
        <position position="77"/>
    </location>
</feature>
<evidence type="ECO:0000256" key="5">
    <source>
        <dbReference type="ARBA" id="ARBA00023280"/>
    </source>
</evidence>
<dbReference type="PROSITE" id="PS51679">
    <property type="entry name" value="SAM_MT_C5"/>
    <property type="match status" value="1"/>
</dbReference>
<dbReference type="Gene3D" id="3.40.50.150">
    <property type="entry name" value="Vaccinia Virus protein VP39"/>
    <property type="match status" value="1"/>
</dbReference>
<dbReference type="InterPro" id="IPR018117">
    <property type="entry name" value="C5_DNA_meth_AS"/>
</dbReference>
<accession>A0A6J5QI10</accession>
<dbReference type="InterPro" id="IPR050750">
    <property type="entry name" value="C5-MTase"/>
</dbReference>
<dbReference type="PANTHER" id="PTHR46098:SF1">
    <property type="entry name" value="TRNA (CYTOSINE(38)-C(5))-METHYLTRANSFERASE"/>
    <property type="match status" value="1"/>
</dbReference>
<dbReference type="SUPFAM" id="SSF53335">
    <property type="entry name" value="S-adenosyl-L-methionine-dependent methyltransferases"/>
    <property type="match status" value="1"/>
</dbReference>
<evidence type="ECO:0000313" key="10">
    <source>
        <dbReference type="EMBL" id="CAB4180605.1"/>
    </source>
</evidence>
<dbReference type="GO" id="GO:0003886">
    <property type="term" value="F:DNA (cytosine-5-)-methyltransferase activity"/>
    <property type="evidence" value="ECO:0007669"/>
    <property type="project" value="UniProtKB-EC"/>
</dbReference>
<keyword evidence="2" id="KW-0945">Host-virus interaction</keyword>
<keyword evidence="2" id="KW-1090">Inhibition of host innate immune response by virus</keyword>
<comment type="similarity">
    <text evidence="7 8">Belongs to the class I-like SAM-binding methyltransferase superfamily. C5-methyltransferase family.</text>
</comment>
<evidence type="ECO:0000256" key="6">
    <source>
        <dbReference type="ARBA" id="ARBA00033479"/>
    </source>
</evidence>
<dbReference type="EC" id="2.1.1.37" evidence="9"/>
<evidence type="ECO:0000256" key="7">
    <source>
        <dbReference type="PROSITE-ProRule" id="PRU01016"/>
    </source>
</evidence>
<gene>
    <name evidence="10" type="ORF">UFOVP1043_64</name>
</gene>
<name>A0A6J5QI10_9CAUD</name>
<dbReference type="GO" id="GO:0032259">
    <property type="term" value="P:methylation"/>
    <property type="evidence" value="ECO:0007669"/>
    <property type="project" value="UniProtKB-KW"/>
</dbReference>
<reference evidence="10" key="1">
    <citation type="submission" date="2020-05" db="EMBL/GenBank/DDBJ databases">
        <authorList>
            <person name="Chiriac C."/>
            <person name="Salcher M."/>
            <person name="Ghai R."/>
            <person name="Kavagutti S V."/>
        </authorList>
    </citation>
    <scope>NUCLEOTIDE SEQUENCE</scope>
</reference>
<dbReference type="GO" id="GO:0099018">
    <property type="term" value="P:symbiont-mediated evasion of host restriction-modification system"/>
    <property type="evidence" value="ECO:0007669"/>
    <property type="project" value="UniProtKB-KW"/>
</dbReference>
<comment type="catalytic activity">
    <reaction evidence="9">
        <text>a 2'-deoxycytidine in DNA + S-adenosyl-L-methionine = a 5-methyl-2'-deoxycytidine in DNA + S-adenosyl-L-homocysteine + H(+)</text>
        <dbReference type="Rhea" id="RHEA:13681"/>
        <dbReference type="Rhea" id="RHEA-COMP:11369"/>
        <dbReference type="Rhea" id="RHEA-COMP:11370"/>
        <dbReference type="ChEBI" id="CHEBI:15378"/>
        <dbReference type="ChEBI" id="CHEBI:57856"/>
        <dbReference type="ChEBI" id="CHEBI:59789"/>
        <dbReference type="ChEBI" id="CHEBI:85452"/>
        <dbReference type="ChEBI" id="CHEBI:85454"/>
        <dbReference type="EC" id="2.1.1.37"/>
    </reaction>
</comment>
<keyword evidence="3 7" id="KW-0808">Transferase</keyword>
<evidence type="ECO:0000256" key="1">
    <source>
        <dbReference type="ARBA" id="ARBA00022603"/>
    </source>
</evidence>
<dbReference type="PANTHER" id="PTHR46098">
    <property type="entry name" value="TRNA (CYTOSINE(38)-C(5))-METHYLTRANSFERASE"/>
    <property type="match status" value="1"/>
</dbReference>
<dbReference type="EMBL" id="LR797001">
    <property type="protein sequence ID" value="CAB4180605.1"/>
    <property type="molecule type" value="Genomic_DNA"/>
</dbReference>
<evidence type="ECO:0000256" key="9">
    <source>
        <dbReference type="RuleBase" id="RU000417"/>
    </source>
</evidence>
<dbReference type="InterPro" id="IPR029063">
    <property type="entry name" value="SAM-dependent_MTases_sf"/>
</dbReference>
<proteinExistence type="inferred from homology"/>
<evidence type="ECO:0000256" key="8">
    <source>
        <dbReference type="RuleBase" id="RU000416"/>
    </source>
</evidence>
<keyword evidence="4 7" id="KW-0949">S-adenosyl-L-methionine</keyword>
<dbReference type="Pfam" id="PF00145">
    <property type="entry name" value="DNA_methylase"/>
    <property type="match status" value="1"/>
</dbReference>
<keyword evidence="1 7" id="KW-0489">Methyltransferase</keyword>
<keyword evidence="6" id="KW-1258">Restriction-modification system evasion by virus</keyword>
<evidence type="ECO:0000256" key="4">
    <source>
        <dbReference type="ARBA" id="ARBA00022691"/>
    </source>
</evidence>
<evidence type="ECO:0000256" key="2">
    <source>
        <dbReference type="ARBA" id="ARBA00022632"/>
    </source>
</evidence>
<dbReference type="PRINTS" id="PR00105">
    <property type="entry name" value="C5METTRFRASE"/>
</dbReference>
<sequence length="262" mass="29066">MKILDLFAGIGGFSLGLEKTGGFETVGFVEWNETAQTVLRKHWSNVPIFGDIRAVNRAALWELGIKHVDVLTGGFPCTDLSNSAKGSHKGLEGEASGLVYEFGRLAKELEPEWIIIENVPQIQKYKQQLEDIFDDYKLTYTDTDALDFGAYCRRKRTFIIGHSRSRGGREVSFKPEVHRQALRSRGCEDSAPMLLPWKGGVSLERLSSCIIENTEANASRVRKGAGIPRSVGDGKLYLMLGNSLSPLITEVIGNAILESRYE</sequence>
<organism evidence="10">
    <name type="scientific">uncultured Caudovirales phage</name>
    <dbReference type="NCBI Taxonomy" id="2100421"/>
    <lineage>
        <taxon>Viruses</taxon>
        <taxon>Duplodnaviria</taxon>
        <taxon>Heunggongvirae</taxon>
        <taxon>Uroviricota</taxon>
        <taxon>Caudoviricetes</taxon>
        <taxon>Peduoviridae</taxon>
        <taxon>Maltschvirus</taxon>
        <taxon>Maltschvirus maltsch</taxon>
    </lineage>
</organism>
<dbReference type="PROSITE" id="PS00094">
    <property type="entry name" value="C5_MTASE_1"/>
    <property type="match status" value="1"/>
</dbReference>
<dbReference type="NCBIfam" id="TIGR00675">
    <property type="entry name" value="dcm"/>
    <property type="match status" value="1"/>
</dbReference>
<dbReference type="InterPro" id="IPR001525">
    <property type="entry name" value="C5_MeTfrase"/>
</dbReference>
<evidence type="ECO:0000256" key="3">
    <source>
        <dbReference type="ARBA" id="ARBA00022679"/>
    </source>
</evidence>
<dbReference type="GO" id="GO:0052170">
    <property type="term" value="P:symbiont-mediated suppression of host innate immune response"/>
    <property type="evidence" value="ECO:0007669"/>
    <property type="project" value="UniProtKB-KW"/>
</dbReference>